<proteinExistence type="predicted"/>
<evidence type="ECO:0000313" key="2">
    <source>
        <dbReference type="Proteomes" id="UP000299102"/>
    </source>
</evidence>
<dbReference type="EMBL" id="BGZK01005180">
    <property type="protein sequence ID" value="GBP12898.1"/>
    <property type="molecule type" value="Genomic_DNA"/>
</dbReference>
<dbReference type="Proteomes" id="UP000299102">
    <property type="component" value="Unassembled WGS sequence"/>
</dbReference>
<comment type="caution">
    <text evidence="1">The sequence shown here is derived from an EMBL/GenBank/DDBJ whole genome shotgun (WGS) entry which is preliminary data.</text>
</comment>
<reference evidence="1 2" key="1">
    <citation type="journal article" date="2019" name="Commun. Biol.">
        <title>The bagworm genome reveals a unique fibroin gene that provides high tensile strength.</title>
        <authorList>
            <person name="Kono N."/>
            <person name="Nakamura H."/>
            <person name="Ohtoshi R."/>
            <person name="Tomita M."/>
            <person name="Numata K."/>
            <person name="Arakawa K."/>
        </authorList>
    </citation>
    <scope>NUCLEOTIDE SEQUENCE [LARGE SCALE GENOMIC DNA]</scope>
</reference>
<dbReference type="AlphaFoldDB" id="A0A4C1THH9"/>
<evidence type="ECO:0000313" key="1">
    <source>
        <dbReference type="EMBL" id="GBP12898.1"/>
    </source>
</evidence>
<sequence length="198" mass="22856">MQRQPTLINILRPKSYVGNNWFAGRIQDLIQPHQFQLFHRRDRSLSVQSPDPAYLVCYCMSSAPCWCLRPPRVYEVRVTEQCSPCGDSHVMCSSHVFVPALHHLHAEPSPARVLEFPFRIRVQTIFAPLALLPPGLFDEDLKAPIQLGLGTSLIRHDDRGILVRESRTYPTHGQLIMFFILSSQGEERRVNENDVWWK</sequence>
<organism evidence="1 2">
    <name type="scientific">Eumeta variegata</name>
    <name type="common">Bagworm moth</name>
    <name type="synonym">Eumeta japonica</name>
    <dbReference type="NCBI Taxonomy" id="151549"/>
    <lineage>
        <taxon>Eukaryota</taxon>
        <taxon>Metazoa</taxon>
        <taxon>Ecdysozoa</taxon>
        <taxon>Arthropoda</taxon>
        <taxon>Hexapoda</taxon>
        <taxon>Insecta</taxon>
        <taxon>Pterygota</taxon>
        <taxon>Neoptera</taxon>
        <taxon>Endopterygota</taxon>
        <taxon>Lepidoptera</taxon>
        <taxon>Glossata</taxon>
        <taxon>Ditrysia</taxon>
        <taxon>Tineoidea</taxon>
        <taxon>Psychidae</taxon>
        <taxon>Oiketicinae</taxon>
        <taxon>Eumeta</taxon>
    </lineage>
</organism>
<name>A0A4C1THH9_EUMVA</name>
<accession>A0A4C1THH9</accession>
<gene>
    <name evidence="1" type="ORF">EVAR_101677_1</name>
</gene>
<keyword evidence="2" id="KW-1185">Reference proteome</keyword>
<protein>
    <submittedName>
        <fullName evidence="1">Uncharacterized protein</fullName>
    </submittedName>
</protein>